<evidence type="ECO:0000313" key="1">
    <source>
        <dbReference type="EMBL" id="KAK6183174.1"/>
    </source>
</evidence>
<proteinExistence type="predicted"/>
<dbReference type="AlphaFoldDB" id="A0AAN8JVM4"/>
<gene>
    <name evidence="1" type="ORF">SNE40_010703</name>
</gene>
<sequence length="442" mass="52481">MNKFIWNNKPPKIKHTTMIGTYKDGGLNLPDISLKIAALRLNMVRKYFNTNISCIWKECMTLFLKQYKDMNMSHNVFHILLDLKFVKLLPPFYQELLKAWYTISDYHFIEPDNYNDIINQPLFDNRYIVDNEKPLYFDSFIKAGIKQIADICYIYVPKFLPNDVIIDEIHNDDPEINENVIEQNYELLLATIPQKWKDVINTRCKQEESVPKLSLRINDKVCNSDCLTTKFVYNILRKEKFKEASSIPFWEGQGTILDTDAWKRHMSRWKDSQTVELDFKILHNIVYTKEKLFRFNITENDLCPVCIQEVEDLRHLFISCSCITIFKEYIRDIVENFYTNTNISIPDFEYFLLFGVKSKHNKHHIFINLVLAFYRQVVYIQRMSSLKKRTIINLKSLFKKKLLNHLKYILLHDTLTVSAVILPDNSCIMIENNNNIVHNFPP</sequence>
<name>A0AAN8JVM4_PATCE</name>
<comment type="caution">
    <text evidence="1">The sequence shown here is derived from an EMBL/GenBank/DDBJ whole genome shotgun (WGS) entry which is preliminary data.</text>
</comment>
<reference evidence="1 2" key="1">
    <citation type="submission" date="2024-01" db="EMBL/GenBank/DDBJ databases">
        <title>The genome of the rayed Mediterranean limpet Patella caerulea (Linnaeus, 1758).</title>
        <authorList>
            <person name="Anh-Thu Weber A."/>
            <person name="Halstead-Nussloch G."/>
        </authorList>
    </citation>
    <scope>NUCLEOTIDE SEQUENCE [LARGE SCALE GENOMIC DNA]</scope>
    <source>
        <strain evidence="1">AATW-2023a</strain>
        <tissue evidence="1">Whole specimen</tissue>
    </source>
</reference>
<protein>
    <recommendedName>
        <fullName evidence="3">Reverse transcriptase zinc-binding domain-containing protein</fullName>
    </recommendedName>
</protein>
<organism evidence="1 2">
    <name type="scientific">Patella caerulea</name>
    <name type="common">Rayed Mediterranean limpet</name>
    <dbReference type="NCBI Taxonomy" id="87958"/>
    <lineage>
        <taxon>Eukaryota</taxon>
        <taxon>Metazoa</taxon>
        <taxon>Spiralia</taxon>
        <taxon>Lophotrochozoa</taxon>
        <taxon>Mollusca</taxon>
        <taxon>Gastropoda</taxon>
        <taxon>Patellogastropoda</taxon>
        <taxon>Patelloidea</taxon>
        <taxon>Patellidae</taxon>
        <taxon>Patella</taxon>
    </lineage>
</organism>
<dbReference type="Proteomes" id="UP001347796">
    <property type="component" value="Unassembled WGS sequence"/>
</dbReference>
<evidence type="ECO:0008006" key="3">
    <source>
        <dbReference type="Google" id="ProtNLM"/>
    </source>
</evidence>
<accession>A0AAN8JVM4</accession>
<evidence type="ECO:0000313" key="2">
    <source>
        <dbReference type="Proteomes" id="UP001347796"/>
    </source>
</evidence>
<dbReference type="EMBL" id="JAZGQO010000007">
    <property type="protein sequence ID" value="KAK6183174.1"/>
    <property type="molecule type" value="Genomic_DNA"/>
</dbReference>
<keyword evidence="2" id="KW-1185">Reference proteome</keyword>